<dbReference type="InterPro" id="IPR036188">
    <property type="entry name" value="FAD/NAD-bd_sf"/>
</dbReference>
<dbReference type="EMBL" id="FAXA01000037">
    <property type="protein sequence ID" value="CUV01276.1"/>
    <property type="molecule type" value="Genomic_DNA"/>
</dbReference>
<dbReference type="SUPFAM" id="SSF54373">
    <property type="entry name" value="FAD-linked reductases, C-terminal domain"/>
    <property type="match status" value="1"/>
</dbReference>
<accession>A0A160V6A8</accession>
<dbReference type="PRINTS" id="PR00411">
    <property type="entry name" value="PNDRDTASEI"/>
</dbReference>
<dbReference type="Gene3D" id="3.50.50.60">
    <property type="entry name" value="FAD/NAD(P)-binding domain"/>
    <property type="match status" value="1"/>
</dbReference>
<dbReference type="SUPFAM" id="SSF51905">
    <property type="entry name" value="FAD/NAD(P)-binding domain"/>
    <property type="match status" value="1"/>
</dbReference>
<dbReference type="EC" id="1.5.3.1" evidence="2"/>
<dbReference type="Gene3D" id="3.30.9.10">
    <property type="entry name" value="D-Amino Acid Oxidase, subunit A, domain 2"/>
    <property type="match status" value="1"/>
</dbReference>
<dbReference type="Pfam" id="PF01266">
    <property type="entry name" value="DAO"/>
    <property type="match status" value="1"/>
</dbReference>
<organism evidence="2">
    <name type="scientific">hydrothermal vent metagenome</name>
    <dbReference type="NCBI Taxonomy" id="652676"/>
    <lineage>
        <taxon>unclassified sequences</taxon>
        <taxon>metagenomes</taxon>
        <taxon>ecological metagenomes</taxon>
    </lineage>
</organism>
<dbReference type="GO" id="GO:0005737">
    <property type="term" value="C:cytoplasm"/>
    <property type="evidence" value="ECO:0007669"/>
    <property type="project" value="TreeGrafter"/>
</dbReference>
<dbReference type="InterPro" id="IPR006076">
    <property type="entry name" value="FAD-dep_OxRdtase"/>
</dbReference>
<evidence type="ECO:0000259" key="1">
    <source>
        <dbReference type="Pfam" id="PF01266"/>
    </source>
</evidence>
<gene>
    <name evidence="2" type="ORF">MGWOODY_Clf1839</name>
</gene>
<sequence>MAESNESDVLVIGGGIAGVATAFHLAQHGERVTLLERGEIAGEASGVNAGGLGGLGWGNNPDLQSYLTAGSFEIFKTLQLDMAYDIEFHAPGGLQAVHTPEQADFTRDLVLRLQSEGYHAEFLTAREARAFEPEASESLSGFMFLTKRGKANPSKATVAFSEAASALGANIKTGHDVKELSQQQDGSWQVISNQGEFKAKTLALAVGAWSRPVGDMLGIDIPITPVRGQMWATEPAPPSIFHLIGSMESPFDWSGQPPSNDHPPEITHHGDTRITRHLYGGQSRNGEIIFGGDRQSVGYDYSQNAEGIEVNRGQASEVIPLVAKLPISRTWSGIMPFSMDGKPIIGKVPGFKNLFILTGLASSGFGRGPMAGKLLADYIHTSYPAPVLAESDPARCITFK</sequence>
<keyword evidence="2" id="KW-0560">Oxidoreductase</keyword>
<protein>
    <submittedName>
        <fullName evidence="2">Sarcosine oxidase beta subunit</fullName>
        <ecNumber evidence="2">1.5.3.1</ecNumber>
    </submittedName>
</protein>
<evidence type="ECO:0000313" key="2">
    <source>
        <dbReference type="EMBL" id="CUV01276.1"/>
    </source>
</evidence>
<name>A0A160V6A8_9ZZZZ</name>
<feature type="domain" description="FAD dependent oxidoreductase" evidence="1">
    <location>
        <begin position="8"/>
        <end position="377"/>
    </location>
</feature>
<dbReference type="AlphaFoldDB" id="A0A160V6A8"/>
<reference evidence="2" key="1">
    <citation type="submission" date="2015-10" db="EMBL/GenBank/DDBJ databases">
        <authorList>
            <person name="Gilbert D.G."/>
        </authorList>
    </citation>
    <scope>NUCLEOTIDE SEQUENCE</scope>
</reference>
<dbReference type="PANTHER" id="PTHR13847">
    <property type="entry name" value="SARCOSINE DEHYDROGENASE-RELATED"/>
    <property type="match status" value="1"/>
</dbReference>
<proteinExistence type="predicted"/>
<dbReference type="GO" id="GO:0008115">
    <property type="term" value="F:sarcosine oxidase activity"/>
    <property type="evidence" value="ECO:0007669"/>
    <property type="project" value="UniProtKB-EC"/>
</dbReference>